<keyword evidence="2" id="KW-1185">Reference proteome</keyword>
<feature type="transmembrane region" description="Helical" evidence="1">
    <location>
        <begin position="160"/>
        <end position="185"/>
    </location>
</feature>
<evidence type="ECO:0000313" key="2">
    <source>
        <dbReference type="Proteomes" id="UP000050640"/>
    </source>
</evidence>
<feature type="transmembrane region" description="Helical" evidence="1">
    <location>
        <begin position="347"/>
        <end position="369"/>
    </location>
</feature>
<name>A0A0R3RU18_9BILA</name>
<keyword evidence="1" id="KW-0472">Membrane</keyword>
<dbReference type="AlphaFoldDB" id="A0A0R3RU18"/>
<keyword evidence="1" id="KW-0812">Transmembrane</keyword>
<protein>
    <submittedName>
        <fullName evidence="3">C-type lectin domain-containing protein</fullName>
    </submittedName>
</protein>
<keyword evidence="1" id="KW-1133">Transmembrane helix</keyword>
<dbReference type="Proteomes" id="UP000050640">
    <property type="component" value="Unplaced"/>
</dbReference>
<accession>A0A0R3RU18</accession>
<reference evidence="3" key="1">
    <citation type="submission" date="2017-02" db="UniProtKB">
        <authorList>
            <consortium name="WormBaseParasite"/>
        </authorList>
    </citation>
    <scope>IDENTIFICATION</scope>
</reference>
<organism evidence="2 3">
    <name type="scientific">Elaeophora elaphi</name>
    <dbReference type="NCBI Taxonomy" id="1147741"/>
    <lineage>
        <taxon>Eukaryota</taxon>
        <taxon>Metazoa</taxon>
        <taxon>Ecdysozoa</taxon>
        <taxon>Nematoda</taxon>
        <taxon>Chromadorea</taxon>
        <taxon>Rhabditida</taxon>
        <taxon>Spirurina</taxon>
        <taxon>Spiruromorpha</taxon>
        <taxon>Filarioidea</taxon>
        <taxon>Onchocercidae</taxon>
        <taxon>Elaeophora</taxon>
    </lineage>
</organism>
<evidence type="ECO:0000313" key="3">
    <source>
        <dbReference type="WBParaSite" id="EEL_0000550201-mRNA-1"/>
    </source>
</evidence>
<evidence type="ECO:0000256" key="1">
    <source>
        <dbReference type="SAM" id="Phobius"/>
    </source>
</evidence>
<dbReference type="WBParaSite" id="EEL_0000550201-mRNA-1">
    <property type="protein sequence ID" value="EEL_0000550201-mRNA-1"/>
    <property type="gene ID" value="EEL_0000550201"/>
</dbReference>
<sequence>MKLFLNFNTGQISSLQCTQHSFCSERDRIRWLEKRRSYQVLVALKNETFNQIPMPISTSSVNRWHNYLCYDYQSAAFLMENDSESWQIACLWNGNDINGTCAPAPSNNKPIAYIEPQKWRKMLYKFRKSIGCTSRAVWEAGKAQELYICSERCLHGGIGYMSVLLISVTLMISITLFLILHAFYFAEHSILNVDQWTFFFKHCSVLYNIAARNTNRGILCSDSLVCSEHHRFRMSDVLCKGQSEGFMINKRSDRWPIRCLWNGDAMNDTCAPAPPSNLSIFYITSNEWQRKIKEFRIKIGCNAMDIKNVNKLYNIINRKISCHEQTCECLKLGELHICKERCIQSGIGYTPSLFMMTTLIASVMLLLIIQTK</sequence>
<proteinExistence type="predicted"/>